<dbReference type="RefSeq" id="XP_026540801.1">
    <property type="nucleotide sequence ID" value="XM_026685016.1"/>
</dbReference>
<proteinExistence type="predicted"/>
<feature type="compositionally biased region" description="Polar residues" evidence="1">
    <location>
        <begin position="304"/>
        <end position="313"/>
    </location>
</feature>
<dbReference type="GO" id="GO:0006355">
    <property type="term" value="P:regulation of DNA-templated transcription"/>
    <property type="evidence" value="ECO:0007669"/>
    <property type="project" value="InterPro"/>
</dbReference>
<dbReference type="InterPro" id="IPR036051">
    <property type="entry name" value="KRAB_dom_sf"/>
</dbReference>
<feature type="compositionally biased region" description="Basic and acidic residues" evidence="1">
    <location>
        <begin position="341"/>
        <end position="360"/>
    </location>
</feature>
<dbReference type="PANTHER" id="PTHR23232:SF117">
    <property type="entry name" value="KRAB DOMAIN-CONTAINING PROTEIN"/>
    <property type="match status" value="1"/>
</dbReference>
<dbReference type="GeneID" id="113423560"/>
<dbReference type="AlphaFoldDB" id="A0A6J1VC78"/>
<feature type="compositionally biased region" description="Polar residues" evidence="1">
    <location>
        <begin position="222"/>
        <end position="265"/>
    </location>
</feature>
<name>A0A6J1VC78_9SAUR</name>
<dbReference type="CTD" id="84626"/>
<dbReference type="SUPFAM" id="SSF109640">
    <property type="entry name" value="KRAB domain (Kruppel-associated box)"/>
    <property type="match status" value="1"/>
</dbReference>
<dbReference type="CDD" id="cd07765">
    <property type="entry name" value="KRAB_A-box"/>
    <property type="match status" value="1"/>
</dbReference>
<evidence type="ECO:0000256" key="1">
    <source>
        <dbReference type="SAM" id="MobiDB-lite"/>
    </source>
</evidence>
<dbReference type="InterPro" id="IPR050169">
    <property type="entry name" value="Krueppel_C2H2_ZnF"/>
</dbReference>
<evidence type="ECO:0000259" key="2">
    <source>
        <dbReference type="PROSITE" id="PS50805"/>
    </source>
</evidence>
<dbReference type="Gene3D" id="6.10.140.140">
    <property type="match status" value="1"/>
</dbReference>
<evidence type="ECO:0000313" key="3">
    <source>
        <dbReference type="Proteomes" id="UP000504612"/>
    </source>
</evidence>
<feature type="domain" description="KRAB" evidence="2">
    <location>
        <begin position="38"/>
        <end position="116"/>
    </location>
</feature>
<reference evidence="4" key="1">
    <citation type="submission" date="2025-08" db="UniProtKB">
        <authorList>
            <consortium name="RefSeq"/>
        </authorList>
    </citation>
    <scope>IDENTIFICATION</scope>
</reference>
<feature type="region of interest" description="Disordered" evidence="1">
    <location>
        <begin position="1"/>
        <end position="22"/>
    </location>
</feature>
<feature type="compositionally biased region" description="Basic and acidic residues" evidence="1">
    <location>
        <begin position="289"/>
        <end position="303"/>
    </location>
</feature>
<feature type="region of interest" description="Disordered" evidence="1">
    <location>
        <begin position="399"/>
        <end position="482"/>
    </location>
</feature>
<dbReference type="InterPro" id="IPR001909">
    <property type="entry name" value="KRAB"/>
</dbReference>
<organism evidence="3 4">
    <name type="scientific">Notechis scutatus</name>
    <name type="common">mainland tiger snake</name>
    <dbReference type="NCBI Taxonomy" id="8663"/>
    <lineage>
        <taxon>Eukaryota</taxon>
        <taxon>Metazoa</taxon>
        <taxon>Chordata</taxon>
        <taxon>Craniata</taxon>
        <taxon>Vertebrata</taxon>
        <taxon>Euteleostomi</taxon>
        <taxon>Lepidosauria</taxon>
        <taxon>Squamata</taxon>
        <taxon>Bifurcata</taxon>
        <taxon>Unidentata</taxon>
        <taxon>Episquamata</taxon>
        <taxon>Toxicofera</taxon>
        <taxon>Serpentes</taxon>
        <taxon>Colubroidea</taxon>
        <taxon>Elapidae</taxon>
        <taxon>Hydrophiinae</taxon>
        <taxon>Notechis</taxon>
    </lineage>
</organism>
<feature type="compositionally biased region" description="Basic and acidic residues" evidence="1">
    <location>
        <begin position="528"/>
        <end position="541"/>
    </location>
</feature>
<feature type="region of interest" description="Disordered" evidence="1">
    <location>
        <begin position="222"/>
        <end position="381"/>
    </location>
</feature>
<dbReference type="Pfam" id="PF01352">
    <property type="entry name" value="KRAB"/>
    <property type="match status" value="1"/>
</dbReference>
<protein>
    <submittedName>
        <fullName evidence="4">Protein KRBA1</fullName>
    </submittedName>
</protein>
<dbReference type="PROSITE" id="PS50805">
    <property type="entry name" value="KRAB"/>
    <property type="match status" value="1"/>
</dbReference>
<dbReference type="SMART" id="SM00349">
    <property type="entry name" value="KRAB"/>
    <property type="match status" value="1"/>
</dbReference>
<dbReference type="KEGG" id="nss:113423560"/>
<feature type="compositionally biased region" description="Basic and acidic residues" evidence="1">
    <location>
        <begin position="267"/>
        <end position="280"/>
    </location>
</feature>
<accession>A0A6J1VC78</accession>
<dbReference type="PANTHER" id="PTHR23232">
    <property type="entry name" value="KRAB DOMAIN C2H2 ZINC FINGER"/>
    <property type="match status" value="1"/>
</dbReference>
<sequence length="578" mass="61473">MNPGSGGLGTAETPEAARGAQHGALGTAGAALTALDQVTFEDVAVDFSLEEWSLLEGSQKDLHQEVMLELCSLLLSLGHSVPSLDFSSLTCQPARTAQRPPPSWRRWLPLAAGSDQIRREEPPFPDLMEGPGSLEPDKAEERLATTSNVEGKDQSSHHLCALMKLVNEIPEFLCGHAHMSLDRSTPAGGSESRGHASAVVQLKSSPSFRRLEPLADLVSLSVSSPAGTPSNSPEGEGSEPTSQGTFAPCSTQGWKGTDAVTNVGPSTEEKLAEEQPKSKEGLQGPRLSTEQKDSPPVDPRLDTNDSSADSSCLDQPRSCGDGGTEQATSPGPSRSNSEANSRSEDGKTMPKAAAEKELLKSSRKASPKFQPEAAPEEKPPLQGLLKCLKDLVTLQSGRGPQRFLKASTGKQPWTPRVGRWGGRSAPLPIQVKTEASGEESGACNPREGLQFSVTTRGDPSTIPQPEGGRRVNSPGGKEEDNFPAVKMEQGTSSSPCQDLQGDLALVIVRTSGSPEKAQDRSGISAVRVKSEEERPLRGPEDILEEKSYHHFGHLRSSLSPRSKLGLWVPYSSGKAETI</sequence>
<feature type="compositionally biased region" description="Polar residues" evidence="1">
    <location>
        <begin position="451"/>
        <end position="463"/>
    </location>
</feature>
<feature type="region of interest" description="Disordered" evidence="1">
    <location>
        <begin position="512"/>
        <end position="541"/>
    </location>
</feature>
<keyword evidence="3" id="KW-1185">Reference proteome</keyword>
<dbReference type="Proteomes" id="UP000504612">
    <property type="component" value="Unplaced"/>
</dbReference>
<gene>
    <name evidence="4" type="primary">KRBA1</name>
</gene>
<evidence type="ECO:0000313" key="4">
    <source>
        <dbReference type="RefSeq" id="XP_026540801.1"/>
    </source>
</evidence>